<sequence>MNESALQQKMPNTPDGQQQRLQELKRLFPDLFDGEGQLKLDDLKQLTGEAVHNKERYDFTWSGKRNAKQAAYNPTTAALTYDETRSVNPGKANGNLIIEGENLESLKCLLAAYRGAIKCIYIDPPYNTGKDFVYSDNYNEQRQAYWQQTGGVEAGIKVDTNPDSDGRYHSNWLNMIYPRLLLARQLLKDDGVIFVSIDDNEVHNLRKVMDEVFGEEKFIACFIWKSRQNKDNRSVNGASKDHEYIFCYGKSLRGALRDTSKYSNPDNDPRGVWTSANMVGLATADRRPNLHYDLINPSTLVNYGRPEMGWRYDRNTMAKLIAEDRILWPTSIDGRPRKKAFLSDLTSDFTGVSTIIGDNIFTRNGTSDVDGLFGFRIMDFPKPVKMLKQLIEQAISKDEIILDFFGGSGTTAQAVLELNKQDNGNRKFILVQLPEQTKADSEAYKAGFKKISDITIERVKRVVNGYGDNPQPLEAGFKVYRLTKSHFPRVDFKPDPEASEAENLQRLEAYITEKEAQLIGLFEPTEIRDEVLLKNGFRLDYKLQEQPQFTANAVSLVNDGEKSALICLDNSLSNKTVDQLLENPQAFICLERALNTDAKWNLRQHLKHLFIAF</sequence>
<keyword evidence="5" id="KW-0949">S-adenosyl-L-methionine</keyword>
<dbReference type="GO" id="GO:0008170">
    <property type="term" value="F:N-methyltransferase activity"/>
    <property type="evidence" value="ECO:0007669"/>
    <property type="project" value="InterPro"/>
</dbReference>
<gene>
    <name evidence="8" type="ORF">PSU93_00870</name>
</gene>
<evidence type="ECO:0000256" key="5">
    <source>
        <dbReference type="ARBA" id="ARBA00022691"/>
    </source>
</evidence>
<dbReference type="GO" id="GO:0009007">
    <property type="term" value="F:site-specific DNA-methyltransferase (adenine-specific) activity"/>
    <property type="evidence" value="ECO:0007669"/>
    <property type="project" value="UniProtKB-EC"/>
</dbReference>
<evidence type="ECO:0000256" key="3">
    <source>
        <dbReference type="ARBA" id="ARBA00022603"/>
    </source>
</evidence>
<dbReference type="InterPro" id="IPR002052">
    <property type="entry name" value="DNA_methylase_N6_adenine_CS"/>
</dbReference>
<proteinExistence type="inferred from homology"/>
<protein>
    <recommendedName>
        <fullName evidence="2">site-specific DNA-methyltransferase (adenine-specific)</fullName>
        <ecNumber evidence="2">2.1.1.72</ecNumber>
    </recommendedName>
</protein>
<dbReference type="GO" id="GO:0032259">
    <property type="term" value="P:methylation"/>
    <property type="evidence" value="ECO:0007669"/>
    <property type="project" value="UniProtKB-KW"/>
</dbReference>
<reference evidence="8" key="1">
    <citation type="submission" date="2023-01" db="EMBL/GenBank/DDBJ databases">
        <title>Biogeochemical cycle of methane in antarctic sediments.</title>
        <authorList>
            <person name="Roldan D.M."/>
            <person name="Menes R.J."/>
        </authorList>
    </citation>
    <scope>NUCLEOTIDE SEQUENCE [LARGE SCALE GENOMIC DNA]</scope>
    <source>
        <strain evidence="8">K-2018 MAG008</strain>
    </source>
</reference>
<dbReference type="PROSITE" id="PS00092">
    <property type="entry name" value="N6_MTASE"/>
    <property type="match status" value="1"/>
</dbReference>
<dbReference type="PIRSF" id="PIRSF015855">
    <property type="entry name" value="TypeIII_Mtase_mKpnI"/>
    <property type="match status" value="1"/>
</dbReference>
<dbReference type="Gene3D" id="3.40.50.150">
    <property type="entry name" value="Vaccinia Virus protein VP39"/>
    <property type="match status" value="1"/>
</dbReference>
<dbReference type="AlphaFoldDB" id="A0AA43Q179"/>
<organism evidence="8 9">
    <name type="scientific">Candidatus Methylobacter titanis</name>
    <dbReference type="NCBI Taxonomy" id="3053457"/>
    <lineage>
        <taxon>Bacteria</taxon>
        <taxon>Pseudomonadati</taxon>
        <taxon>Pseudomonadota</taxon>
        <taxon>Gammaproteobacteria</taxon>
        <taxon>Methylococcales</taxon>
        <taxon>Methylococcaceae</taxon>
        <taxon>Methylobacter</taxon>
    </lineage>
</organism>
<comment type="catalytic activity">
    <reaction evidence="6">
        <text>a 2'-deoxyadenosine in DNA + S-adenosyl-L-methionine = an N(6)-methyl-2'-deoxyadenosine in DNA + S-adenosyl-L-homocysteine + H(+)</text>
        <dbReference type="Rhea" id="RHEA:15197"/>
        <dbReference type="Rhea" id="RHEA-COMP:12418"/>
        <dbReference type="Rhea" id="RHEA-COMP:12419"/>
        <dbReference type="ChEBI" id="CHEBI:15378"/>
        <dbReference type="ChEBI" id="CHEBI:57856"/>
        <dbReference type="ChEBI" id="CHEBI:59789"/>
        <dbReference type="ChEBI" id="CHEBI:90615"/>
        <dbReference type="ChEBI" id="CHEBI:90616"/>
        <dbReference type="EC" id="2.1.1.72"/>
    </reaction>
</comment>
<keyword evidence="9" id="KW-1185">Reference proteome</keyword>
<evidence type="ECO:0000313" key="9">
    <source>
        <dbReference type="Proteomes" id="UP001160519"/>
    </source>
</evidence>
<dbReference type="Proteomes" id="UP001160519">
    <property type="component" value="Unassembled WGS sequence"/>
</dbReference>
<dbReference type="SUPFAM" id="SSF53335">
    <property type="entry name" value="S-adenosyl-L-methionine-dependent methyltransferases"/>
    <property type="match status" value="1"/>
</dbReference>
<dbReference type="GO" id="GO:0003677">
    <property type="term" value="F:DNA binding"/>
    <property type="evidence" value="ECO:0007669"/>
    <property type="project" value="InterPro"/>
</dbReference>
<name>A0AA43Q179_9GAMM</name>
<evidence type="ECO:0000256" key="6">
    <source>
        <dbReference type="ARBA" id="ARBA00047942"/>
    </source>
</evidence>
<feature type="domain" description="DNA methylase N-4/N-6" evidence="7">
    <location>
        <begin position="117"/>
        <end position="431"/>
    </location>
</feature>
<comment type="similarity">
    <text evidence="1">Belongs to the N(4)/N(6)-methyltransferase family.</text>
</comment>
<keyword evidence="4" id="KW-0808">Transferase</keyword>
<comment type="caution">
    <text evidence="8">The sequence shown here is derived from an EMBL/GenBank/DDBJ whole genome shotgun (WGS) entry which is preliminary data.</text>
</comment>
<dbReference type="InterPro" id="IPR029063">
    <property type="entry name" value="SAM-dependent_MTases_sf"/>
</dbReference>
<dbReference type="InterPro" id="IPR002295">
    <property type="entry name" value="N4/N6-MTase_EcoPI_Mod-like"/>
</dbReference>
<accession>A0AA43Q179</accession>
<dbReference type="EMBL" id="JAQSDF010000001">
    <property type="protein sequence ID" value="MDI1229686.1"/>
    <property type="molecule type" value="Genomic_DNA"/>
</dbReference>
<evidence type="ECO:0000313" key="8">
    <source>
        <dbReference type="EMBL" id="MDI1229686.1"/>
    </source>
</evidence>
<dbReference type="EC" id="2.1.1.72" evidence="2"/>
<evidence type="ECO:0000256" key="1">
    <source>
        <dbReference type="ARBA" id="ARBA00006594"/>
    </source>
</evidence>
<keyword evidence="3" id="KW-0489">Methyltransferase</keyword>
<evidence type="ECO:0000256" key="2">
    <source>
        <dbReference type="ARBA" id="ARBA00011900"/>
    </source>
</evidence>
<dbReference type="Pfam" id="PF01555">
    <property type="entry name" value="N6_N4_Mtase"/>
    <property type="match status" value="1"/>
</dbReference>
<evidence type="ECO:0000259" key="7">
    <source>
        <dbReference type="Pfam" id="PF01555"/>
    </source>
</evidence>
<dbReference type="PRINTS" id="PR00506">
    <property type="entry name" value="D21N6MTFRASE"/>
</dbReference>
<evidence type="ECO:0000256" key="4">
    <source>
        <dbReference type="ARBA" id="ARBA00022679"/>
    </source>
</evidence>
<dbReference type="InterPro" id="IPR002941">
    <property type="entry name" value="DNA_methylase_N4/N6"/>
</dbReference>